<comment type="caution">
    <text evidence="1">The sequence shown here is derived from an EMBL/GenBank/DDBJ whole genome shotgun (WGS) entry which is preliminary data.</text>
</comment>
<gene>
    <name evidence="1" type="ORF">CEXT_609331</name>
</gene>
<dbReference type="EMBL" id="BPLR01009857">
    <property type="protein sequence ID" value="GIY35099.1"/>
    <property type="molecule type" value="Genomic_DNA"/>
</dbReference>
<evidence type="ECO:0000313" key="1">
    <source>
        <dbReference type="EMBL" id="GIY35099.1"/>
    </source>
</evidence>
<protein>
    <submittedName>
        <fullName evidence="1">Uncharacterized protein</fullName>
    </submittedName>
</protein>
<reference evidence="1 2" key="1">
    <citation type="submission" date="2021-06" db="EMBL/GenBank/DDBJ databases">
        <title>Caerostris extrusa draft genome.</title>
        <authorList>
            <person name="Kono N."/>
            <person name="Arakawa K."/>
        </authorList>
    </citation>
    <scope>NUCLEOTIDE SEQUENCE [LARGE SCALE GENOMIC DNA]</scope>
</reference>
<dbReference type="AlphaFoldDB" id="A0AAV4SP84"/>
<sequence length="126" mass="14373">MFLWKQTWTTANRTENAVPDNFRLPTHFAEKQPTCFPIIEKNPPFSLDATAVKTDFHSGGNVGARFKGNIYSGRCDSQTDRMVKQSSSSASFLIEKAPIPDIRVPYFYFPGILSRVNLITNRMLRR</sequence>
<dbReference type="Proteomes" id="UP001054945">
    <property type="component" value="Unassembled WGS sequence"/>
</dbReference>
<keyword evidence="2" id="KW-1185">Reference proteome</keyword>
<proteinExistence type="predicted"/>
<accession>A0AAV4SP84</accession>
<organism evidence="1 2">
    <name type="scientific">Caerostris extrusa</name>
    <name type="common">Bark spider</name>
    <name type="synonym">Caerostris bankana</name>
    <dbReference type="NCBI Taxonomy" id="172846"/>
    <lineage>
        <taxon>Eukaryota</taxon>
        <taxon>Metazoa</taxon>
        <taxon>Ecdysozoa</taxon>
        <taxon>Arthropoda</taxon>
        <taxon>Chelicerata</taxon>
        <taxon>Arachnida</taxon>
        <taxon>Araneae</taxon>
        <taxon>Araneomorphae</taxon>
        <taxon>Entelegynae</taxon>
        <taxon>Araneoidea</taxon>
        <taxon>Araneidae</taxon>
        <taxon>Caerostris</taxon>
    </lineage>
</organism>
<evidence type="ECO:0000313" key="2">
    <source>
        <dbReference type="Proteomes" id="UP001054945"/>
    </source>
</evidence>
<name>A0AAV4SP84_CAEEX</name>